<name>B0VPF4_ACIBS</name>
<dbReference type="HOGENOM" id="CLU_070813_0_0_6"/>
<sequence>MLRDWLYIIYRCRFKFILKNNSLYTMKIIFIHGMNQQNYTAHRLKEHWLKVFKVGLKQLHCRVNLRDLHIHMPFYGDLMTKYQLSNQLDLNTLLPKTFNFHLPIHLHQQPSTPKEHTPFIPHLPLSPDQPAQSLSKRLYLTSQLVKDRVLKEMVVLLNNFPKLHESLIQQFLIETYMYLSNPDFMYEVHQRILKQMHDDEDCIVVAHSLGSVIAYHLLSDPSYQFSVQRFITLASPLSFRVIQSKLPTPIERPKCLKGDWYNFYSKDDFLTAFPLSEAPFNFTPPIINQEIFTFANQPHEIVGYLQHHAVVKTIIEPFQ</sequence>
<dbReference type="InterPro" id="IPR029058">
    <property type="entry name" value="AB_hydrolase_fold"/>
</dbReference>
<protein>
    <recommendedName>
        <fullName evidence="3">PGAP1-like family protein</fullName>
    </recommendedName>
</protein>
<reference evidence="1 2" key="1">
    <citation type="journal article" date="2008" name="PLoS ONE">
        <title>Comparative analysis of Acinetobacters: three genomes for three lifestyles.</title>
        <authorList>
            <person name="Vallenet D."/>
            <person name="Nordmann P."/>
            <person name="Barbe V."/>
            <person name="Poirel L."/>
            <person name="Mangenot S."/>
            <person name="Bataille E."/>
            <person name="Dossat C."/>
            <person name="Gas S."/>
            <person name="Kreimeyer A."/>
            <person name="Lenoble P."/>
            <person name="Oztas S."/>
            <person name="Poulain J."/>
            <person name="Segurens B."/>
            <person name="Robert C."/>
            <person name="Abergel C."/>
            <person name="Claverie J.M."/>
            <person name="Raoult D."/>
            <person name="Medigue C."/>
            <person name="Weissenbach J."/>
            <person name="Cruveiller S."/>
        </authorList>
    </citation>
    <scope>NUCLEOTIDE SEQUENCE [LARGE SCALE GENOMIC DNA]</scope>
    <source>
        <strain evidence="1 2">SDF</strain>
    </source>
</reference>
<organism evidence="1 2">
    <name type="scientific">Acinetobacter baumannii (strain SDF)</name>
    <dbReference type="NCBI Taxonomy" id="509170"/>
    <lineage>
        <taxon>Bacteria</taxon>
        <taxon>Pseudomonadati</taxon>
        <taxon>Pseudomonadota</taxon>
        <taxon>Gammaproteobacteria</taxon>
        <taxon>Moraxellales</taxon>
        <taxon>Moraxellaceae</taxon>
        <taxon>Acinetobacter</taxon>
        <taxon>Acinetobacter calcoaceticus/baumannii complex</taxon>
    </lineage>
</organism>
<evidence type="ECO:0000313" key="1">
    <source>
        <dbReference type="EMBL" id="CAO99672.1"/>
    </source>
</evidence>
<proteinExistence type="predicted"/>
<accession>B0VPF4</accession>
<dbReference type="SUPFAM" id="SSF53474">
    <property type="entry name" value="alpha/beta-Hydrolases"/>
    <property type="match status" value="1"/>
</dbReference>
<dbReference type="KEGG" id="abm:ABSDF0276"/>
<dbReference type="Proteomes" id="UP000001741">
    <property type="component" value="Chromosome"/>
</dbReference>
<dbReference type="Gene3D" id="3.40.50.1820">
    <property type="entry name" value="alpha/beta hydrolase"/>
    <property type="match status" value="1"/>
</dbReference>
<gene>
    <name evidence="1" type="ordered locus">ABSDF0276</name>
</gene>
<evidence type="ECO:0000313" key="2">
    <source>
        <dbReference type="Proteomes" id="UP000001741"/>
    </source>
</evidence>
<dbReference type="AlphaFoldDB" id="B0VPF4"/>
<dbReference type="BioCyc" id="ABAU509170:GCL9-224-MONOMER"/>
<dbReference type="EMBL" id="CU468230">
    <property type="protein sequence ID" value="CAO99672.1"/>
    <property type="molecule type" value="Genomic_DNA"/>
</dbReference>
<evidence type="ECO:0008006" key="3">
    <source>
        <dbReference type="Google" id="ProtNLM"/>
    </source>
</evidence>